<evidence type="ECO:0000313" key="3">
    <source>
        <dbReference type="Proteomes" id="UP000683360"/>
    </source>
</evidence>
<sequence length="194" mass="21523">MKQGDMLLYDLCISEKVWIIFSFILFKCTNFIQGTSIEILSSTCPGSSSCDNVTIEMCPGRCSNTTSPCFSPKFELKNGYKQVFKCSEKFINLVVAKVYFGKENYTLCEKPKGLNNTCLKHPTVACSLNYNLLARNSNNNYSLEVKIGDECTKPSIVPYILTGVGVAALILTAVIIYYNRKACVQCVKGIAQKV</sequence>
<accession>A0A8S3PUG2</accession>
<comment type="caution">
    <text evidence="2">The sequence shown here is derived from an EMBL/GenBank/DDBJ whole genome shotgun (WGS) entry which is preliminary data.</text>
</comment>
<feature type="transmembrane region" description="Helical" evidence="1">
    <location>
        <begin position="156"/>
        <end position="178"/>
    </location>
</feature>
<keyword evidence="1" id="KW-0812">Transmembrane</keyword>
<keyword evidence="1" id="KW-1133">Transmembrane helix</keyword>
<reference evidence="2" key="1">
    <citation type="submission" date="2021-03" db="EMBL/GenBank/DDBJ databases">
        <authorList>
            <person name="Bekaert M."/>
        </authorList>
    </citation>
    <scope>NUCLEOTIDE SEQUENCE</scope>
</reference>
<gene>
    <name evidence="2" type="ORF">MEDL_792</name>
</gene>
<evidence type="ECO:0000256" key="1">
    <source>
        <dbReference type="SAM" id="Phobius"/>
    </source>
</evidence>
<protein>
    <submittedName>
        <fullName evidence="2">Uncharacterized protein</fullName>
    </submittedName>
</protein>
<dbReference type="Proteomes" id="UP000683360">
    <property type="component" value="Unassembled WGS sequence"/>
</dbReference>
<organism evidence="2 3">
    <name type="scientific">Mytilus edulis</name>
    <name type="common">Blue mussel</name>
    <dbReference type="NCBI Taxonomy" id="6550"/>
    <lineage>
        <taxon>Eukaryota</taxon>
        <taxon>Metazoa</taxon>
        <taxon>Spiralia</taxon>
        <taxon>Lophotrochozoa</taxon>
        <taxon>Mollusca</taxon>
        <taxon>Bivalvia</taxon>
        <taxon>Autobranchia</taxon>
        <taxon>Pteriomorphia</taxon>
        <taxon>Mytilida</taxon>
        <taxon>Mytiloidea</taxon>
        <taxon>Mytilidae</taxon>
        <taxon>Mytilinae</taxon>
        <taxon>Mytilus</taxon>
    </lineage>
</organism>
<keyword evidence="3" id="KW-1185">Reference proteome</keyword>
<keyword evidence="1" id="KW-0472">Membrane</keyword>
<evidence type="ECO:0000313" key="2">
    <source>
        <dbReference type="EMBL" id="CAG2185191.1"/>
    </source>
</evidence>
<dbReference type="AlphaFoldDB" id="A0A8S3PUG2"/>
<dbReference type="EMBL" id="CAJPWZ010000070">
    <property type="protein sequence ID" value="CAG2185191.1"/>
    <property type="molecule type" value="Genomic_DNA"/>
</dbReference>
<proteinExistence type="predicted"/>
<name>A0A8S3PUG2_MYTED</name>